<protein>
    <submittedName>
        <fullName evidence="2">GntP family permease</fullName>
    </submittedName>
</protein>
<dbReference type="EMBL" id="CP042817">
    <property type="protein sequence ID" value="QEJ99494.1"/>
    <property type="molecule type" value="Genomic_DNA"/>
</dbReference>
<feature type="transmembrane region" description="Helical" evidence="1">
    <location>
        <begin position="281"/>
        <end position="301"/>
    </location>
</feature>
<name>A0AAE6M9C5_TREPH</name>
<dbReference type="Proteomes" id="UP000323594">
    <property type="component" value="Chromosome"/>
</dbReference>
<gene>
    <name evidence="2" type="ORF">FUT82_16845</name>
</gene>
<proteinExistence type="predicted"/>
<feature type="transmembrane region" description="Helical" evidence="1">
    <location>
        <begin position="442"/>
        <end position="465"/>
    </location>
</feature>
<dbReference type="GO" id="GO:0015128">
    <property type="term" value="F:gluconate transmembrane transporter activity"/>
    <property type="evidence" value="ECO:0007669"/>
    <property type="project" value="InterPro"/>
</dbReference>
<feature type="transmembrane region" description="Helical" evidence="1">
    <location>
        <begin position="102"/>
        <end position="134"/>
    </location>
</feature>
<reference evidence="2 3" key="1">
    <citation type="submission" date="2019-08" db="EMBL/GenBank/DDBJ databases">
        <authorList>
            <person name="Kuhnert P."/>
        </authorList>
    </citation>
    <scope>NUCLEOTIDE SEQUENCE [LARGE SCALE GENOMIC DNA]</scope>
    <source>
        <strain evidence="2 3">B36.5</strain>
    </source>
</reference>
<feature type="transmembrane region" description="Helical" evidence="1">
    <location>
        <begin position="241"/>
        <end position="261"/>
    </location>
</feature>
<sequence>MLGVIGIIVSLVLLMYLAYKGFSVIAIAPLLALLATVFVAISTGGDFHLMATYTQIFMKSVGNFVASFFPIFLLGAILGKFLEDSKSAAAISKFITTKLGESSAILAIMVTCAVLTYGGVSLFVVVFAIYPIGVSLFKASGIPKRFLPGTIALGAFTFTMTALPGSPQIQNTIPMKFFGTDAFAAPILGLIASLIMAVGGILWLNYRAKSAMAKGEGYGDHDMDNKSEQVNQESDLPNTMVAFLPIIVVLGLNFILSKMVYPHMDLSYLEADRYSTTAKAVIGNWSLIASLVSGILVTIVFNLKRIDSVLKTLTTGVSGSFLAIFNTASETGYGNVIASLASFVIIKDALMSVSSNILVNEAISVSALAGVTGSASGGLSIALGVLGETYMKMASQVGIDPQVLHRVASIACGGLDTLPHNGAVITLLGITGMTHKESYIDIGMCTVVIPTISVITIILLSSLGIV</sequence>
<feature type="transmembrane region" description="Helical" evidence="1">
    <location>
        <begin position="183"/>
        <end position="204"/>
    </location>
</feature>
<dbReference type="PANTHER" id="PTHR30354">
    <property type="entry name" value="GNT FAMILY GLUCONATE TRANSPORTER"/>
    <property type="match status" value="1"/>
</dbReference>
<evidence type="ECO:0000313" key="3">
    <source>
        <dbReference type="Proteomes" id="UP000323594"/>
    </source>
</evidence>
<feature type="transmembrane region" description="Helical" evidence="1">
    <location>
        <begin position="146"/>
        <end position="163"/>
    </location>
</feature>
<keyword evidence="1" id="KW-0472">Membrane</keyword>
<dbReference type="PANTHER" id="PTHR30354:SF7">
    <property type="entry name" value="BLL7963 PROTEIN"/>
    <property type="match status" value="1"/>
</dbReference>
<dbReference type="GeneID" id="57753436"/>
<dbReference type="GO" id="GO:0005886">
    <property type="term" value="C:plasma membrane"/>
    <property type="evidence" value="ECO:0007669"/>
    <property type="project" value="TreeGrafter"/>
</dbReference>
<dbReference type="AlphaFoldDB" id="A0AAE6M9C5"/>
<feature type="transmembrane region" description="Helical" evidence="1">
    <location>
        <begin position="362"/>
        <end position="387"/>
    </location>
</feature>
<feature type="transmembrane region" description="Helical" evidence="1">
    <location>
        <begin position="30"/>
        <end position="49"/>
    </location>
</feature>
<organism evidence="2 3">
    <name type="scientific">Treponema phagedenis</name>
    <dbReference type="NCBI Taxonomy" id="162"/>
    <lineage>
        <taxon>Bacteria</taxon>
        <taxon>Pseudomonadati</taxon>
        <taxon>Spirochaetota</taxon>
        <taxon>Spirochaetia</taxon>
        <taxon>Spirochaetales</taxon>
        <taxon>Treponemataceae</taxon>
        <taxon>Treponema</taxon>
    </lineage>
</organism>
<keyword evidence="1" id="KW-1133">Transmembrane helix</keyword>
<accession>A0AAE6M9C5</accession>
<dbReference type="RefSeq" id="WP_148879384.1">
    <property type="nucleotide sequence ID" value="NZ_CP042813.1"/>
</dbReference>
<feature type="transmembrane region" description="Helical" evidence="1">
    <location>
        <begin position="332"/>
        <end position="350"/>
    </location>
</feature>
<keyword evidence="1" id="KW-0812">Transmembrane</keyword>
<feature type="transmembrane region" description="Helical" evidence="1">
    <location>
        <begin position="61"/>
        <end position="82"/>
    </location>
</feature>
<evidence type="ECO:0000313" key="2">
    <source>
        <dbReference type="EMBL" id="QEJ99494.1"/>
    </source>
</evidence>
<dbReference type="Pfam" id="PF02447">
    <property type="entry name" value="GntP_permease"/>
    <property type="match status" value="1"/>
</dbReference>
<dbReference type="InterPro" id="IPR003474">
    <property type="entry name" value="Glcn_transporter"/>
</dbReference>
<evidence type="ECO:0000256" key="1">
    <source>
        <dbReference type="SAM" id="Phobius"/>
    </source>
</evidence>